<accession>A0A8J8M775</accession>
<proteinExistence type="predicted"/>
<dbReference type="KEGG" id="vgu:HYG85_00285"/>
<dbReference type="SUPFAM" id="SSF53448">
    <property type="entry name" value="Nucleotide-diphospho-sugar transferases"/>
    <property type="match status" value="1"/>
</dbReference>
<gene>
    <name evidence="1" type="ORF">HYG85_00285</name>
</gene>
<organism evidence="1 2">
    <name type="scientific">Vallitalea guaymasensis</name>
    <dbReference type="NCBI Taxonomy" id="1185412"/>
    <lineage>
        <taxon>Bacteria</taxon>
        <taxon>Bacillati</taxon>
        <taxon>Bacillota</taxon>
        <taxon>Clostridia</taxon>
        <taxon>Lachnospirales</taxon>
        <taxon>Vallitaleaceae</taxon>
        <taxon>Vallitalea</taxon>
    </lineage>
</organism>
<dbReference type="AlphaFoldDB" id="A0A8J8M775"/>
<dbReference type="RefSeq" id="WP_212691818.1">
    <property type="nucleotide sequence ID" value="NZ_CP058561.1"/>
</dbReference>
<reference evidence="1 2" key="1">
    <citation type="submission" date="2020-07" db="EMBL/GenBank/DDBJ databases">
        <title>Vallitalea guaymasensis genome.</title>
        <authorList>
            <person name="Postec A."/>
        </authorList>
    </citation>
    <scope>NUCLEOTIDE SEQUENCE [LARGE SCALE GENOMIC DNA]</scope>
    <source>
        <strain evidence="1 2">Ra1766G1</strain>
    </source>
</reference>
<protein>
    <submittedName>
        <fullName evidence="1">Uncharacterized protein</fullName>
    </submittedName>
</protein>
<dbReference type="InterPro" id="IPR029044">
    <property type="entry name" value="Nucleotide-diphossugar_trans"/>
</dbReference>
<dbReference type="EMBL" id="CP058561">
    <property type="protein sequence ID" value="QUH27440.1"/>
    <property type="molecule type" value="Genomic_DNA"/>
</dbReference>
<evidence type="ECO:0000313" key="2">
    <source>
        <dbReference type="Proteomes" id="UP000677305"/>
    </source>
</evidence>
<keyword evidence="2" id="KW-1185">Reference proteome</keyword>
<evidence type="ECO:0000313" key="1">
    <source>
        <dbReference type="EMBL" id="QUH27440.1"/>
    </source>
</evidence>
<name>A0A8J8M775_9FIRM</name>
<sequence>MNFAMVINVYIDTDKNMINVFDHPTGLESFEDDNTLVNTIKSVNELKVDDEDNLKIYIFAIGTNEDTTKDSIIRDKVAGVMNTCRFPNSIYTNTDINNYRINTQNEFFSVKGYPEIRTLGFMIPYLLDEDIIIQIDDDELLRKDYMVYIKEVLNDNEDKYIFTAPYEKNGTIRIKTEDKLKSWKKFSSMDNDIIRLTKDDNIKETLFGFGGNMIVRKDFAGKMFYPEDVPRGEDFSLLLASRLIYANGNEKADIHKEDKMFKAYFLTDKAVTIIHEPPVEAKADFLFYLEKNLKRFIMEWNMFTNQKAINREELKDLSDYMSEMIGYDDMAKKVNEIIDEVNDLNEFNLEDVEKLRSRLLDYINHYKELDRFTLFKARQHHYINSINELKKNKEFVNKLLNN</sequence>
<dbReference type="Proteomes" id="UP000677305">
    <property type="component" value="Chromosome"/>
</dbReference>